<organism evidence="2 3">
    <name type="scientific">Tolypocladium ophioglossoides (strain CBS 100239)</name>
    <name type="common">Snaketongue truffleclub</name>
    <name type="synonym">Elaphocordyceps ophioglossoides</name>
    <dbReference type="NCBI Taxonomy" id="1163406"/>
    <lineage>
        <taxon>Eukaryota</taxon>
        <taxon>Fungi</taxon>
        <taxon>Dikarya</taxon>
        <taxon>Ascomycota</taxon>
        <taxon>Pezizomycotina</taxon>
        <taxon>Sordariomycetes</taxon>
        <taxon>Hypocreomycetidae</taxon>
        <taxon>Hypocreales</taxon>
        <taxon>Ophiocordycipitaceae</taxon>
        <taxon>Tolypocladium</taxon>
    </lineage>
</organism>
<dbReference type="AlphaFoldDB" id="A0A0L0N5D8"/>
<protein>
    <submittedName>
        <fullName evidence="2">Uncharacterized protein</fullName>
    </submittedName>
</protein>
<feature type="region of interest" description="Disordered" evidence="1">
    <location>
        <begin position="1"/>
        <end position="29"/>
    </location>
</feature>
<comment type="caution">
    <text evidence="2">The sequence shown here is derived from an EMBL/GenBank/DDBJ whole genome shotgun (WGS) entry which is preliminary data.</text>
</comment>
<sequence>MLARLLKISAKSRRERTQRRKRPRSKAPISTSRMMIQTILIQSFQFGSRTTMTKESARAMFTRMVLGRSTGSEYRDMVVGGFYMITAVTVTLAE</sequence>
<evidence type="ECO:0000256" key="1">
    <source>
        <dbReference type="SAM" id="MobiDB-lite"/>
    </source>
</evidence>
<keyword evidence="3" id="KW-1185">Reference proteome</keyword>
<name>A0A0L0N5D8_TOLOC</name>
<dbReference type="EMBL" id="LFRF01000020">
    <property type="protein sequence ID" value="KND89236.1"/>
    <property type="molecule type" value="Genomic_DNA"/>
</dbReference>
<feature type="compositionally biased region" description="Basic residues" evidence="1">
    <location>
        <begin position="10"/>
        <end position="25"/>
    </location>
</feature>
<gene>
    <name evidence="2" type="ORF">TOPH_06136</name>
</gene>
<dbReference type="Proteomes" id="UP000036947">
    <property type="component" value="Unassembled WGS sequence"/>
</dbReference>
<proteinExistence type="predicted"/>
<evidence type="ECO:0000313" key="2">
    <source>
        <dbReference type="EMBL" id="KND89236.1"/>
    </source>
</evidence>
<accession>A0A0L0N5D8</accession>
<evidence type="ECO:0000313" key="3">
    <source>
        <dbReference type="Proteomes" id="UP000036947"/>
    </source>
</evidence>
<reference evidence="2 3" key="1">
    <citation type="journal article" date="2015" name="BMC Genomics">
        <title>The genome of the truffle-parasite Tolypocladium ophioglossoides and the evolution of antifungal peptaibiotics.</title>
        <authorList>
            <person name="Quandt C.A."/>
            <person name="Bushley K.E."/>
            <person name="Spatafora J.W."/>
        </authorList>
    </citation>
    <scope>NUCLEOTIDE SEQUENCE [LARGE SCALE GENOMIC DNA]</scope>
    <source>
        <strain evidence="2 3">CBS 100239</strain>
    </source>
</reference>